<organism evidence="2 3">
    <name type="scientific">Methanococcoides cohabitans</name>
    <dbReference type="NCBI Taxonomy" id="3136559"/>
    <lineage>
        <taxon>Archaea</taxon>
        <taxon>Methanobacteriati</taxon>
        <taxon>Methanobacteriota</taxon>
        <taxon>Stenosarchaea group</taxon>
        <taxon>Methanomicrobia</taxon>
        <taxon>Methanosarcinales</taxon>
        <taxon>Methanosarcinaceae</taxon>
        <taxon>Methanococcoides</taxon>
    </lineage>
</organism>
<dbReference type="RefSeq" id="WP_342127545.1">
    <property type="nucleotide sequence ID" value="NZ_JBCAUS010000006.1"/>
</dbReference>
<dbReference type="PANTHER" id="PTHR43174:SF1">
    <property type="entry name" value="UDP-N-ACETYLGLUCOSAMINE 2-EPIMERASE"/>
    <property type="match status" value="1"/>
</dbReference>
<proteinExistence type="predicted"/>
<dbReference type="EMBL" id="JBCAUS010000006">
    <property type="protein sequence ID" value="MEL4305932.1"/>
    <property type="molecule type" value="Genomic_DNA"/>
</dbReference>
<sequence>MKIISVIGARPQFIKCAPLSRELRKSHDEILVHTGQHYDPDMSDVFFKELGIPEPDHNLGIGSATQGEQTGNMLIGIEKILISEEPDMVLVYGDTNSTIAGSLAASKRHIPVSHVEAGLRSFDRTMPEEINRVVTDHISDILFCPTETAVINLGNEGITEGVYNVGDVMMDALQYNIRIAEEGSSILDDLELSPKDFMVATVHRASNTDSIENLSSIVKAFCSVDEHVVFPVHPRTKKYLIKYGLWDNLCENVSVISPVGYLDMLKLMSNSRKVLTDSGGIQKEAYMLGVPCITMRDNTEWVETVNDGWNVLVGSDCNMIMDAINGFEGSGMKGNVFGSGDACERICSVLEGSS</sequence>
<dbReference type="PANTHER" id="PTHR43174">
    <property type="entry name" value="UDP-N-ACETYLGLUCOSAMINE 2-EPIMERASE"/>
    <property type="match status" value="1"/>
</dbReference>
<evidence type="ECO:0000259" key="1">
    <source>
        <dbReference type="Pfam" id="PF02350"/>
    </source>
</evidence>
<evidence type="ECO:0000313" key="2">
    <source>
        <dbReference type="EMBL" id="MEL4305932.1"/>
    </source>
</evidence>
<feature type="domain" description="UDP-N-acetylglucosamine 2-epimerase" evidence="1">
    <location>
        <begin position="24"/>
        <end position="351"/>
    </location>
</feature>
<keyword evidence="2" id="KW-0413">Isomerase</keyword>
<dbReference type="NCBIfam" id="TIGR00236">
    <property type="entry name" value="wecB"/>
    <property type="match status" value="1"/>
</dbReference>
<keyword evidence="3" id="KW-1185">Reference proteome</keyword>
<dbReference type="SUPFAM" id="SSF53756">
    <property type="entry name" value="UDP-Glycosyltransferase/glycogen phosphorylase"/>
    <property type="match status" value="1"/>
</dbReference>
<gene>
    <name evidence="2" type="primary">wecB</name>
    <name evidence="2" type="ORF">WOA13_08885</name>
</gene>
<dbReference type="Proteomes" id="UP001396646">
    <property type="component" value="Unassembled WGS sequence"/>
</dbReference>
<name>A0ABU9KUE9_9EURY</name>
<dbReference type="InterPro" id="IPR029767">
    <property type="entry name" value="WecB-like"/>
</dbReference>
<dbReference type="Gene3D" id="3.40.50.2000">
    <property type="entry name" value="Glycogen Phosphorylase B"/>
    <property type="match status" value="2"/>
</dbReference>
<comment type="caution">
    <text evidence="2">The sequence shown here is derived from an EMBL/GenBank/DDBJ whole genome shotgun (WGS) entry which is preliminary data.</text>
</comment>
<dbReference type="InterPro" id="IPR003331">
    <property type="entry name" value="UDP_GlcNAc_Epimerase_2_dom"/>
</dbReference>
<evidence type="ECO:0000313" key="3">
    <source>
        <dbReference type="Proteomes" id="UP001396646"/>
    </source>
</evidence>
<dbReference type="EC" id="5.1.3.14" evidence="2"/>
<dbReference type="Pfam" id="PF02350">
    <property type="entry name" value="Epimerase_2"/>
    <property type="match status" value="1"/>
</dbReference>
<accession>A0ABU9KUE9</accession>
<dbReference type="GO" id="GO:0008761">
    <property type="term" value="F:UDP-N-acetylglucosamine 2-epimerase activity"/>
    <property type="evidence" value="ECO:0007669"/>
    <property type="project" value="UniProtKB-EC"/>
</dbReference>
<dbReference type="CDD" id="cd03786">
    <property type="entry name" value="GTB_UDP-GlcNAc_2-Epimerase"/>
    <property type="match status" value="1"/>
</dbReference>
<protein>
    <submittedName>
        <fullName evidence="2">UDP-N-acetylglucosamine 2-epimerase (Non-hydrolyzing)</fullName>
        <ecNumber evidence="2">5.1.3.14</ecNumber>
    </submittedName>
</protein>
<reference evidence="2 3" key="1">
    <citation type="submission" date="2024-04" db="EMBL/GenBank/DDBJ databases">
        <title>Methanococcoides sp. LMO-2.</title>
        <authorList>
            <person name="Liang L."/>
        </authorList>
    </citation>
    <scope>NUCLEOTIDE SEQUENCE [LARGE SCALE GENOMIC DNA]</scope>
    <source>
        <strain evidence="2 3">LMO-2</strain>
    </source>
</reference>